<evidence type="ECO:0000256" key="1">
    <source>
        <dbReference type="SAM" id="MobiDB-lite"/>
    </source>
</evidence>
<keyword evidence="4" id="KW-1185">Reference proteome</keyword>
<evidence type="ECO:0000313" key="3">
    <source>
        <dbReference type="EMBL" id="CAF3975463.1"/>
    </source>
</evidence>
<comment type="caution">
    <text evidence="2">The sequence shown here is derived from an EMBL/GenBank/DDBJ whole genome shotgun (WGS) entry which is preliminary data.</text>
</comment>
<protein>
    <submittedName>
        <fullName evidence="2">Uncharacterized protein</fullName>
    </submittedName>
</protein>
<dbReference type="Proteomes" id="UP000681722">
    <property type="component" value="Unassembled WGS sequence"/>
</dbReference>
<sequence>MIQVGSGSRIRPTGWRFLNDVGRDFNVVMDSIRKLKPNTKHSFDRMPSHLVEKNRQTSEGDYCLDNKYARYTYLPPIKLNPNDKIEPYRLQVTSKTNEIRYLPNYMDEPSSSSDEEEENGKTRPSAEPFTLDQFLSRMQSSPTKTLRPVNLEIRYNNDDQERNFSNRPPKGFLNRPSQKSTPSETPTPSACIQHTVQNNSHHTPSETSIHDDDRQQK</sequence>
<feature type="region of interest" description="Disordered" evidence="1">
    <location>
        <begin position="99"/>
        <end position="217"/>
    </location>
</feature>
<feature type="compositionally biased region" description="Basic and acidic residues" evidence="1">
    <location>
        <begin position="155"/>
        <end position="164"/>
    </location>
</feature>
<dbReference type="EMBL" id="CAJOBC010008959">
    <property type="protein sequence ID" value="CAF3975463.1"/>
    <property type="molecule type" value="Genomic_DNA"/>
</dbReference>
<evidence type="ECO:0000313" key="2">
    <source>
        <dbReference type="EMBL" id="CAF1211497.1"/>
    </source>
</evidence>
<dbReference type="Proteomes" id="UP000663829">
    <property type="component" value="Unassembled WGS sequence"/>
</dbReference>
<reference evidence="2" key="1">
    <citation type="submission" date="2021-02" db="EMBL/GenBank/DDBJ databases">
        <authorList>
            <person name="Nowell W R."/>
        </authorList>
    </citation>
    <scope>NUCLEOTIDE SEQUENCE</scope>
</reference>
<evidence type="ECO:0000313" key="4">
    <source>
        <dbReference type="Proteomes" id="UP000663829"/>
    </source>
</evidence>
<organism evidence="2 4">
    <name type="scientific">Didymodactylos carnosus</name>
    <dbReference type="NCBI Taxonomy" id="1234261"/>
    <lineage>
        <taxon>Eukaryota</taxon>
        <taxon>Metazoa</taxon>
        <taxon>Spiralia</taxon>
        <taxon>Gnathifera</taxon>
        <taxon>Rotifera</taxon>
        <taxon>Eurotatoria</taxon>
        <taxon>Bdelloidea</taxon>
        <taxon>Philodinida</taxon>
        <taxon>Philodinidae</taxon>
        <taxon>Didymodactylos</taxon>
    </lineage>
</organism>
<dbReference type="EMBL" id="CAJNOQ010008958">
    <property type="protein sequence ID" value="CAF1211497.1"/>
    <property type="molecule type" value="Genomic_DNA"/>
</dbReference>
<gene>
    <name evidence="2" type="ORF">GPM918_LOCUS24233</name>
    <name evidence="3" type="ORF">SRO942_LOCUS24232</name>
</gene>
<feature type="compositionally biased region" description="Basic and acidic residues" evidence="1">
    <location>
        <begin position="208"/>
        <end position="217"/>
    </location>
</feature>
<name>A0A814X5P7_9BILA</name>
<dbReference type="AlphaFoldDB" id="A0A814X5P7"/>
<accession>A0A814X5P7</accession>
<feature type="compositionally biased region" description="Polar residues" evidence="1">
    <location>
        <begin position="175"/>
        <end position="207"/>
    </location>
</feature>
<proteinExistence type="predicted"/>